<keyword evidence="1" id="KW-1133">Transmembrane helix</keyword>
<dbReference type="EMBL" id="CP045201">
    <property type="protein sequence ID" value="QOL82102.1"/>
    <property type="molecule type" value="Genomic_DNA"/>
</dbReference>
<evidence type="ECO:0000313" key="3">
    <source>
        <dbReference type="Proteomes" id="UP000594118"/>
    </source>
</evidence>
<gene>
    <name evidence="2" type="ORF">F3W81_15460</name>
</gene>
<proteinExistence type="predicted"/>
<dbReference type="AlphaFoldDB" id="A0A7L9WQC0"/>
<dbReference type="RefSeq" id="WP_193080043.1">
    <property type="nucleotide sequence ID" value="NZ_CP045201.1"/>
</dbReference>
<dbReference type="Proteomes" id="UP000594118">
    <property type="component" value="Chromosome"/>
</dbReference>
<evidence type="ECO:0000313" key="2">
    <source>
        <dbReference type="EMBL" id="QOL82102.1"/>
    </source>
</evidence>
<keyword evidence="1" id="KW-0472">Membrane</keyword>
<evidence type="ECO:0008006" key="4">
    <source>
        <dbReference type="Google" id="ProtNLM"/>
    </source>
</evidence>
<accession>A0A7L9WQC0</accession>
<sequence>MARSARSYSRAVAWLKVILPLSAIGILSTVFLLSRSHDPNASLPYSTIDLRDAARNERVTMPSFSGTNETGDLIAFTADTARPNAANQQEADNVAAKIDLTSGQTITFVGDHGIIDQPIDTATLLGGVVITSSTGYKILTEALDSGMRQVHAESKGPISGDGPPGHFSAGRMTLTSDPATGDAYLVFTEGVKLVYDPGKPQE</sequence>
<dbReference type="KEGG" id="pshq:F3W81_15460"/>
<keyword evidence="1" id="KW-0812">Transmembrane</keyword>
<organism evidence="2 3">
    <name type="scientific">Pseudooceanicola spongiae</name>
    <dbReference type="NCBI Taxonomy" id="2613965"/>
    <lineage>
        <taxon>Bacteria</taxon>
        <taxon>Pseudomonadati</taxon>
        <taxon>Pseudomonadota</taxon>
        <taxon>Alphaproteobacteria</taxon>
        <taxon>Rhodobacterales</taxon>
        <taxon>Paracoccaceae</taxon>
        <taxon>Pseudooceanicola</taxon>
    </lineage>
</organism>
<keyword evidence="3" id="KW-1185">Reference proteome</keyword>
<name>A0A7L9WQC0_9RHOB</name>
<feature type="transmembrane region" description="Helical" evidence="1">
    <location>
        <begin position="12"/>
        <end position="33"/>
    </location>
</feature>
<reference evidence="2 3" key="1">
    <citation type="submission" date="2019-10" db="EMBL/GenBank/DDBJ databases">
        <title>Pseudopuniceibacterium sp. HQ09 islated from Antarctica.</title>
        <authorList>
            <person name="Liao L."/>
            <person name="Su S."/>
            <person name="Chen B."/>
            <person name="Yu Y."/>
        </authorList>
    </citation>
    <scope>NUCLEOTIDE SEQUENCE [LARGE SCALE GENOMIC DNA]</scope>
    <source>
        <strain evidence="2 3">HQ09</strain>
    </source>
</reference>
<evidence type="ECO:0000256" key="1">
    <source>
        <dbReference type="SAM" id="Phobius"/>
    </source>
</evidence>
<protein>
    <recommendedName>
        <fullName evidence="4">LPS export ABC transporter periplasmic protein LptC</fullName>
    </recommendedName>
</protein>